<dbReference type="SUPFAM" id="SSF50978">
    <property type="entry name" value="WD40 repeat-like"/>
    <property type="match status" value="1"/>
</dbReference>
<comment type="subcellular location">
    <subcellularLocation>
        <location evidence="1">Nucleus</location>
    </subcellularLocation>
</comment>
<feature type="region of interest" description="Disordered" evidence="7">
    <location>
        <begin position="1"/>
        <end position="24"/>
    </location>
</feature>
<gene>
    <name evidence="8" type="ORF">BDA99DRAFT_525504</name>
</gene>
<dbReference type="InterPro" id="IPR048338">
    <property type="entry name" value="Mediator_Med16"/>
</dbReference>
<keyword evidence="5" id="KW-0804">Transcription</keyword>
<keyword evidence="6" id="KW-0539">Nucleus</keyword>
<dbReference type="GO" id="GO:0045893">
    <property type="term" value="P:positive regulation of DNA-templated transcription"/>
    <property type="evidence" value="ECO:0007669"/>
    <property type="project" value="TreeGrafter"/>
</dbReference>
<name>A0AAD5P8P0_9FUNG</name>
<proteinExistence type="inferred from homology"/>
<organism evidence="8 9">
    <name type="scientific">Phascolomyces articulosus</name>
    <dbReference type="NCBI Taxonomy" id="60185"/>
    <lineage>
        <taxon>Eukaryota</taxon>
        <taxon>Fungi</taxon>
        <taxon>Fungi incertae sedis</taxon>
        <taxon>Mucoromycota</taxon>
        <taxon>Mucoromycotina</taxon>
        <taxon>Mucoromycetes</taxon>
        <taxon>Mucorales</taxon>
        <taxon>Lichtheimiaceae</taxon>
        <taxon>Phascolomyces</taxon>
    </lineage>
</organism>
<feature type="compositionally biased region" description="Low complexity" evidence="7">
    <location>
        <begin position="79"/>
        <end position="89"/>
    </location>
</feature>
<dbReference type="Proteomes" id="UP001209540">
    <property type="component" value="Unassembled WGS sequence"/>
</dbReference>
<protein>
    <recommendedName>
        <fullName evidence="10">Mediator of RNA polymerase II transcription subunit 16</fullName>
    </recommendedName>
</protein>
<evidence type="ECO:0000313" key="8">
    <source>
        <dbReference type="EMBL" id="KAI9247995.1"/>
    </source>
</evidence>
<reference evidence="8" key="1">
    <citation type="journal article" date="2022" name="IScience">
        <title>Evolution of zygomycete secretomes and the origins of terrestrial fungal ecologies.</title>
        <authorList>
            <person name="Chang Y."/>
            <person name="Wang Y."/>
            <person name="Mondo S."/>
            <person name="Ahrendt S."/>
            <person name="Andreopoulos W."/>
            <person name="Barry K."/>
            <person name="Beard J."/>
            <person name="Benny G.L."/>
            <person name="Blankenship S."/>
            <person name="Bonito G."/>
            <person name="Cuomo C."/>
            <person name="Desiro A."/>
            <person name="Gervers K.A."/>
            <person name="Hundley H."/>
            <person name="Kuo A."/>
            <person name="LaButti K."/>
            <person name="Lang B.F."/>
            <person name="Lipzen A."/>
            <person name="O'Donnell K."/>
            <person name="Pangilinan J."/>
            <person name="Reynolds N."/>
            <person name="Sandor L."/>
            <person name="Smith M.E."/>
            <person name="Tsang A."/>
            <person name="Grigoriev I.V."/>
            <person name="Stajich J.E."/>
            <person name="Spatafora J.W."/>
        </authorList>
    </citation>
    <scope>NUCLEOTIDE SEQUENCE</scope>
    <source>
        <strain evidence="8">RSA 2281</strain>
    </source>
</reference>
<feature type="region of interest" description="Disordered" evidence="7">
    <location>
        <begin position="79"/>
        <end position="99"/>
    </location>
</feature>
<evidence type="ECO:0000256" key="3">
    <source>
        <dbReference type="ARBA" id="ARBA00023015"/>
    </source>
</evidence>
<dbReference type="PANTHER" id="PTHR13224:SF6">
    <property type="entry name" value="MEDIATOR OF RNA POLYMERASE II TRANSCRIPTION SUBUNIT 16"/>
    <property type="match status" value="1"/>
</dbReference>
<dbReference type="GO" id="GO:0016592">
    <property type="term" value="C:mediator complex"/>
    <property type="evidence" value="ECO:0007669"/>
    <property type="project" value="TreeGrafter"/>
</dbReference>
<keyword evidence="9" id="KW-1185">Reference proteome</keyword>
<keyword evidence="3" id="KW-0805">Transcription regulation</keyword>
<dbReference type="EMBL" id="JAIXMP010000040">
    <property type="protein sequence ID" value="KAI9247995.1"/>
    <property type="molecule type" value="Genomic_DNA"/>
</dbReference>
<feature type="compositionally biased region" description="Polar residues" evidence="7">
    <location>
        <begin position="90"/>
        <end position="99"/>
    </location>
</feature>
<evidence type="ECO:0000256" key="2">
    <source>
        <dbReference type="ARBA" id="ARBA00006543"/>
    </source>
</evidence>
<evidence type="ECO:0000256" key="5">
    <source>
        <dbReference type="ARBA" id="ARBA00023163"/>
    </source>
</evidence>
<sequence>MVVEMNPKKRRRVEQPPRPDPIARYPTKCILSNLLHRQAPQHICTSIHSVVVTTPPKPNGPRIHALTGDHYTLDLPTTNTTASTTNSNSGIKSNHSNNKTTALLNKTPIRLAEEYHDQHTITHLVWNQKGTTLASADETGKIALWDLGSSSGNWSMAYNVDLHQPPAALLWLNTDRLYEVPLSDQAQEKFIREPLVGPRNPYGYFAFVAVTVHGEISVHFQQGGKIFSQFSTSLPHTGHMGLGRADIGCFGMNLASSGHWYRISHASMTFDSDGSLLLAAQQANTKPNAIHLYKIRIRFPGRANDGAIFCQSITKLNLSPRSLASSMGEFANGSFGVSQILLTQKRPGIELSVAFADSDGGSGYFGKWALQRKTIKIPGDAIARENFSGTVMVSERLCLEYVSGFTIPEYFITCISNTRYGGIVLGLSDGSVHIELRDDIYPGMARSQSNKGGIEQSIGSNFWQAGPPHKYNQESDDPDAVAGLVMSPNETHVISMLYSGRLAVIRVTNTDDTENKDNSGELSMISKLLKLTLLNQSDDLDLISELVRLSQSAGVKENTAEGIVSNAMMAYQVYCNHNRIDDVLISPQPDALSGIRDWNLPQRGRAYGLALATCRRLTTADIQYVNLSKAIQLPVILECFIGSCRSDFATITLALDELKISEDGQCLEFEADSLWSLISLTTWTLDFVRWILRKWNTLFNCKRPKGSKLADISARPSHAVLLYHKESRSALCKILVMVNEFVRFTRSSTYELKRLPESTPLLQKYATNVLKNEPVSLQDMLEFLKALGDTDDKEQNSWDLLLYSRLPSEKIDKLRKITSDFAEKCAQPAIYLERDTDDTIDVIQKRRIPSTAKHVWCCVRCQQYAMPGMSSSDPCSYALWYRSLGRRCVCGGLFTSVPFRQNNRSLFT</sequence>
<evidence type="ECO:0000256" key="4">
    <source>
        <dbReference type="ARBA" id="ARBA00023159"/>
    </source>
</evidence>
<dbReference type="AlphaFoldDB" id="A0AAD5P8P0"/>
<comment type="similarity">
    <text evidence="2">Belongs to the Mediator complex subunit 16 family.</text>
</comment>
<evidence type="ECO:0008006" key="10">
    <source>
        <dbReference type="Google" id="ProtNLM"/>
    </source>
</evidence>
<keyword evidence="4" id="KW-0010">Activator</keyword>
<dbReference type="PANTHER" id="PTHR13224">
    <property type="entry name" value="THYROID HORMONE RECEPTOR-ASSOCIATED PROTEIN-RELATED"/>
    <property type="match status" value="1"/>
</dbReference>
<evidence type="ECO:0000256" key="7">
    <source>
        <dbReference type="SAM" id="MobiDB-lite"/>
    </source>
</evidence>
<accession>A0AAD5P8P0</accession>
<evidence type="ECO:0000256" key="6">
    <source>
        <dbReference type="ARBA" id="ARBA00023242"/>
    </source>
</evidence>
<evidence type="ECO:0000256" key="1">
    <source>
        <dbReference type="ARBA" id="ARBA00004123"/>
    </source>
</evidence>
<comment type="caution">
    <text evidence="8">The sequence shown here is derived from an EMBL/GenBank/DDBJ whole genome shotgun (WGS) entry which is preliminary data.</text>
</comment>
<evidence type="ECO:0000313" key="9">
    <source>
        <dbReference type="Proteomes" id="UP001209540"/>
    </source>
</evidence>
<reference evidence="8" key="2">
    <citation type="submission" date="2023-02" db="EMBL/GenBank/DDBJ databases">
        <authorList>
            <consortium name="DOE Joint Genome Institute"/>
            <person name="Mondo S.J."/>
            <person name="Chang Y."/>
            <person name="Wang Y."/>
            <person name="Ahrendt S."/>
            <person name="Andreopoulos W."/>
            <person name="Barry K."/>
            <person name="Beard J."/>
            <person name="Benny G.L."/>
            <person name="Blankenship S."/>
            <person name="Bonito G."/>
            <person name="Cuomo C."/>
            <person name="Desiro A."/>
            <person name="Gervers K.A."/>
            <person name="Hundley H."/>
            <person name="Kuo A."/>
            <person name="LaButti K."/>
            <person name="Lang B.F."/>
            <person name="Lipzen A."/>
            <person name="O'Donnell K."/>
            <person name="Pangilinan J."/>
            <person name="Reynolds N."/>
            <person name="Sandor L."/>
            <person name="Smith M.W."/>
            <person name="Tsang A."/>
            <person name="Grigoriev I.V."/>
            <person name="Stajich J.E."/>
            <person name="Spatafora J.W."/>
        </authorList>
    </citation>
    <scope>NUCLEOTIDE SEQUENCE</scope>
    <source>
        <strain evidence="8">RSA 2281</strain>
    </source>
</reference>
<dbReference type="InterPro" id="IPR036322">
    <property type="entry name" value="WD40_repeat_dom_sf"/>
</dbReference>